<dbReference type="CDD" id="cd16917">
    <property type="entry name" value="HATPase_UhpB-NarQ-NarX-like"/>
    <property type="match status" value="1"/>
</dbReference>
<dbReference type="SUPFAM" id="SSF55874">
    <property type="entry name" value="ATPase domain of HSP90 chaperone/DNA topoisomerase II/histidine kinase"/>
    <property type="match status" value="1"/>
</dbReference>
<dbReference type="InterPro" id="IPR050482">
    <property type="entry name" value="Sensor_HK_TwoCompSys"/>
</dbReference>
<feature type="transmembrane region" description="Helical" evidence="4">
    <location>
        <begin position="278"/>
        <end position="299"/>
    </location>
</feature>
<feature type="transmembrane region" description="Helical" evidence="4">
    <location>
        <begin position="372"/>
        <end position="391"/>
    </location>
</feature>
<keyword evidence="1" id="KW-0808">Transferase</keyword>
<keyword evidence="2 6" id="KW-0418">Kinase</keyword>
<dbReference type="AlphaFoldDB" id="A0A370N546"/>
<dbReference type="PANTHER" id="PTHR24421">
    <property type="entry name" value="NITRATE/NITRITE SENSOR PROTEIN NARX-RELATED"/>
    <property type="match status" value="1"/>
</dbReference>
<protein>
    <submittedName>
        <fullName evidence="6">Sensor histidine kinase</fullName>
    </submittedName>
</protein>
<keyword evidence="3" id="KW-0902">Two-component regulatory system</keyword>
<dbReference type="InterPro" id="IPR036890">
    <property type="entry name" value="HATPase_C_sf"/>
</dbReference>
<dbReference type="GO" id="GO:0016301">
    <property type="term" value="F:kinase activity"/>
    <property type="evidence" value="ECO:0007669"/>
    <property type="project" value="UniProtKB-KW"/>
</dbReference>
<evidence type="ECO:0000313" key="6">
    <source>
        <dbReference type="EMBL" id="RDK00741.1"/>
    </source>
</evidence>
<feature type="transmembrane region" description="Helical" evidence="4">
    <location>
        <begin position="339"/>
        <end position="360"/>
    </location>
</feature>
<keyword evidence="4" id="KW-0472">Membrane</keyword>
<keyword evidence="7" id="KW-1185">Reference proteome</keyword>
<evidence type="ECO:0000256" key="3">
    <source>
        <dbReference type="ARBA" id="ARBA00023012"/>
    </source>
</evidence>
<dbReference type="InterPro" id="IPR005467">
    <property type="entry name" value="His_kinase_dom"/>
</dbReference>
<feature type="transmembrane region" description="Helical" evidence="4">
    <location>
        <begin position="397"/>
        <end position="419"/>
    </location>
</feature>
<dbReference type="Gene3D" id="3.30.565.10">
    <property type="entry name" value="Histidine kinase-like ATPase, C-terminal domain"/>
    <property type="match status" value="1"/>
</dbReference>
<feature type="transmembrane region" description="Helical" evidence="4">
    <location>
        <begin position="17"/>
        <end position="37"/>
    </location>
</feature>
<dbReference type="PANTHER" id="PTHR24421:SF58">
    <property type="entry name" value="SIGNAL TRANSDUCTION HISTIDINE-PROTEIN KINASE_PHOSPHATASE UHPB"/>
    <property type="match status" value="1"/>
</dbReference>
<proteinExistence type="predicted"/>
<gene>
    <name evidence="6" type="ORF">DLM46_20510</name>
</gene>
<feature type="transmembrane region" description="Helical" evidence="4">
    <location>
        <begin position="223"/>
        <end position="243"/>
    </location>
</feature>
<accession>A0A370N546</accession>
<evidence type="ECO:0000313" key="7">
    <source>
        <dbReference type="Proteomes" id="UP000254875"/>
    </source>
</evidence>
<feature type="transmembrane region" description="Helical" evidence="4">
    <location>
        <begin position="311"/>
        <end position="333"/>
    </location>
</feature>
<keyword evidence="4" id="KW-0812">Transmembrane</keyword>
<feature type="transmembrane region" description="Helical" evidence="4">
    <location>
        <begin position="250"/>
        <end position="272"/>
    </location>
</feature>
<dbReference type="EMBL" id="QHKS01000013">
    <property type="protein sequence ID" value="RDK00741.1"/>
    <property type="molecule type" value="Genomic_DNA"/>
</dbReference>
<dbReference type="GO" id="GO:0000160">
    <property type="term" value="P:phosphorelay signal transduction system"/>
    <property type="evidence" value="ECO:0007669"/>
    <property type="project" value="UniProtKB-KW"/>
</dbReference>
<keyword evidence="4" id="KW-1133">Transmembrane helix</keyword>
<evidence type="ECO:0000256" key="1">
    <source>
        <dbReference type="ARBA" id="ARBA00022679"/>
    </source>
</evidence>
<name>A0A370N546_9BURK</name>
<dbReference type="Pfam" id="PF02518">
    <property type="entry name" value="HATPase_c"/>
    <property type="match status" value="1"/>
</dbReference>
<dbReference type="RefSeq" id="WP_115103198.1">
    <property type="nucleotide sequence ID" value="NZ_QHKS01000013.1"/>
</dbReference>
<dbReference type="PROSITE" id="PS50109">
    <property type="entry name" value="HIS_KIN"/>
    <property type="match status" value="1"/>
</dbReference>
<organism evidence="6 7">
    <name type="scientific">Paraburkholderia lacunae</name>
    <dbReference type="NCBI Taxonomy" id="2211104"/>
    <lineage>
        <taxon>Bacteria</taxon>
        <taxon>Pseudomonadati</taxon>
        <taxon>Pseudomonadota</taxon>
        <taxon>Betaproteobacteria</taxon>
        <taxon>Burkholderiales</taxon>
        <taxon>Burkholderiaceae</taxon>
        <taxon>Paraburkholderia</taxon>
    </lineage>
</organism>
<sequence length="661" mass="72628">METSREGNGVIHLPARFLANAILAFSIALLIAVSVWYTGTGGSQSAKAAVHLTQAQWQSTDAPDYTPPPTALDSSTLPGAWHPVTLPAQLPANRSGSASTSAAALAASGVRTTWIRLSTSGLRVPPGPLALYLSRIKTDGTIAVYVDGKLVHRAQQQGPLWNSLFTPQWITLDHDTGDAPLNEILIRIEHPAQNPVASSSLWVGPADALRGRYYMRQWLQRELPATVSASFLVVGIFALFVWFNRRHETGYLLFFNLAATSFVGHLHYYLSLPITSDWFAWLTLNALFWLILVVHFYLCQMHGRPLKVLTWFISGVILLLTVLTLPVVAVVPVLPSTPIIIPLIYAVALVLAATVGLVGVLSAWRRSREARLVAAGVSICVLLGVPDWMLYNNVVNIEGWFLGAYTNAVTFGAFGILMYRRYVSAISEFEQINVNLARRLSEREAELELSHQRLREAELRQTISDERQRLMQDMHDGLGSSLISAIRSVERGDMGDVNVSQILKACLDDLKLTIDSMEPVEADLLLLLATLRFRLEPRLEGTGIRLLWEVAELPNLAWLDPSSALHILRIVQESIANILHHTQASEIRVGTAVEPAGVVVTIEDNGQGFDVETVLATAAGRGLHNQQRRARMLDGTVAWHSGPAGTLFSLRLPLERGAHVT</sequence>
<dbReference type="OrthoDB" id="9147043at2"/>
<comment type="caution">
    <text evidence="6">The sequence shown here is derived from an EMBL/GenBank/DDBJ whole genome shotgun (WGS) entry which is preliminary data.</text>
</comment>
<dbReference type="SMART" id="SM00387">
    <property type="entry name" value="HATPase_c"/>
    <property type="match status" value="1"/>
</dbReference>
<evidence type="ECO:0000259" key="5">
    <source>
        <dbReference type="PROSITE" id="PS50109"/>
    </source>
</evidence>
<reference evidence="7" key="1">
    <citation type="submission" date="2018-05" db="EMBL/GenBank/DDBJ databases">
        <authorList>
            <person name="Feng T."/>
        </authorList>
    </citation>
    <scope>NUCLEOTIDE SEQUENCE [LARGE SCALE GENOMIC DNA]</scope>
    <source>
        <strain evidence="7">S27</strain>
    </source>
</reference>
<evidence type="ECO:0000256" key="4">
    <source>
        <dbReference type="SAM" id="Phobius"/>
    </source>
</evidence>
<evidence type="ECO:0000256" key="2">
    <source>
        <dbReference type="ARBA" id="ARBA00022777"/>
    </source>
</evidence>
<feature type="domain" description="Histidine kinase" evidence="5">
    <location>
        <begin position="567"/>
        <end position="656"/>
    </location>
</feature>
<dbReference type="Proteomes" id="UP000254875">
    <property type="component" value="Unassembled WGS sequence"/>
</dbReference>
<dbReference type="InterPro" id="IPR003594">
    <property type="entry name" value="HATPase_dom"/>
</dbReference>